<evidence type="ECO:0000256" key="11">
    <source>
        <dbReference type="ARBA" id="ARBA00023136"/>
    </source>
</evidence>
<name>A0AAW1WK91_RUBAR</name>
<dbReference type="InterPro" id="IPR013083">
    <property type="entry name" value="Znf_RING/FYVE/PHD"/>
</dbReference>
<evidence type="ECO:0000256" key="12">
    <source>
        <dbReference type="PROSITE-ProRule" id="PRU00175"/>
    </source>
</evidence>
<comment type="subcellular location">
    <subcellularLocation>
        <location evidence="2">Membrane</location>
        <topology evidence="2">Multi-pass membrane protein</topology>
    </subcellularLocation>
</comment>
<evidence type="ECO:0000256" key="4">
    <source>
        <dbReference type="ARBA" id="ARBA00022679"/>
    </source>
</evidence>
<dbReference type="SUPFAM" id="SSF57850">
    <property type="entry name" value="RING/U-box"/>
    <property type="match status" value="1"/>
</dbReference>
<evidence type="ECO:0000256" key="13">
    <source>
        <dbReference type="SAM" id="Phobius"/>
    </source>
</evidence>
<evidence type="ECO:0000256" key="6">
    <source>
        <dbReference type="ARBA" id="ARBA00022723"/>
    </source>
</evidence>
<dbReference type="GO" id="GO:0016020">
    <property type="term" value="C:membrane"/>
    <property type="evidence" value="ECO:0007669"/>
    <property type="project" value="UniProtKB-SubCell"/>
</dbReference>
<evidence type="ECO:0000256" key="1">
    <source>
        <dbReference type="ARBA" id="ARBA00000900"/>
    </source>
</evidence>
<keyword evidence="11 13" id="KW-0472">Membrane</keyword>
<dbReference type="Pfam" id="PF13920">
    <property type="entry name" value="zf-C3HC4_3"/>
    <property type="match status" value="1"/>
</dbReference>
<evidence type="ECO:0000256" key="8">
    <source>
        <dbReference type="ARBA" id="ARBA00022786"/>
    </source>
</evidence>
<keyword evidence="7 12" id="KW-0863">Zinc-finger</keyword>
<dbReference type="CDD" id="cd23145">
    <property type="entry name" value="RING-HC_SPL2-like"/>
    <property type="match status" value="1"/>
</dbReference>
<dbReference type="EC" id="2.3.2.27" evidence="3"/>
<accession>A0AAW1WK91</accession>
<comment type="catalytic activity">
    <reaction evidence="1">
        <text>S-ubiquitinyl-[E2 ubiquitin-conjugating enzyme]-L-cysteine + [acceptor protein]-L-lysine = [E2 ubiquitin-conjugating enzyme]-L-cysteine + N(6)-ubiquitinyl-[acceptor protein]-L-lysine.</text>
        <dbReference type="EC" id="2.3.2.27"/>
    </reaction>
</comment>
<dbReference type="InterPro" id="IPR022170">
    <property type="entry name" value="MUL1-like"/>
</dbReference>
<dbReference type="Proteomes" id="UP001457282">
    <property type="component" value="Unassembled WGS sequence"/>
</dbReference>
<dbReference type="EMBL" id="JBEDUW010000006">
    <property type="protein sequence ID" value="KAK9923747.1"/>
    <property type="molecule type" value="Genomic_DNA"/>
</dbReference>
<sequence length="390" mass="43246">MSSNEQTLASLVSQLALSLDGAVLGTIVAFVAVDSFISFKSSSSALRKLRQAPSVKVSDLRSLVLNDSDQPQPSDAKLVVLRGHVQAKSAVEGIYKSLKSSAIVNPETNKNTFIDAVIIQRTQRLIYNEWKGFLGWTYDLRAKLAKPWREQESSTIRAVPFVLGEAGISDIVVPNFDGSRHPLPLITVFQQKQLFNPNPYTFLQKLIGHDYPIGLQDVEKVLPVGMEISAVGVCSFRNGIPEIKSCNDLPYFLSFLDKDALVVDLEHKTNTQFWTGVGFGLLSLGILGYAAARNWTKWKEWRQQRQSQQASNAASSIADSQIEADDEDVGEVPDGQLCVICLMRRRRSAFIPCGHLVCCHLCCISIEQSTLPKCPVCRQEIRTAIRIYDS</sequence>
<dbReference type="PANTHER" id="PTHR47355:SF1">
    <property type="entry name" value="E3 UBIQUITIN-PROTEIN LIGASE SPL2"/>
    <property type="match status" value="1"/>
</dbReference>
<dbReference type="AlphaFoldDB" id="A0AAW1WK91"/>
<protein>
    <recommendedName>
        <fullName evidence="3">RING-type E3 ubiquitin transferase</fullName>
        <ecNumber evidence="3">2.3.2.27</ecNumber>
    </recommendedName>
</protein>
<dbReference type="Pfam" id="PF12483">
    <property type="entry name" value="GIDE"/>
    <property type="match status" value="1"/>
</dbReference>
<feature type="domain" description="RING-type" evidence="14">
    <location>
        <begin position="338"/>
        <end position="378"/>
    </location>
</feature>
<dbReference type="InterPro" id="IPR044247">
    <property type="entry name" value="SPL2-like"/>
</dbReference>
<evidence type="ECO:0000256" key="5">
    <source>
        <dbReference type="ARBA" id="ARBA00022692"/>
    </source>
</evidence>
<keyword evidence="8" id="KW-0833">Ubl conjugation pathway</keyword>
<dbReference type="Gene3D" id="3.30.40.10">
    <property type="entry name" value="Zinc/RING finger domain, C3HC4 (zinc finger)"/>
    <property type="match status" value="1"/>
</dbReference>
<evidence type="ECO:0000256" key="2">
    <source>
        <dbReference type="ARBA" id="ARBA00004141"/>
    </source>
</evidence>
<proteinExistence type="predicted"/>
<reference evidence="15 16" key="1">
    <citation type="journal article" date="2023" name="G3 (Bethesda)">
        <title>A chromosome-length genome assembly and annotation of blackberry (Rubus argutus, cv. 'Hillquist').</title>
        <authorList>
            <person name="Bruna T."/>
            <person name="Aryal R."/>
            <person name="Dudchenko O."/>
            <person name="Sargent D.J."/>
            <person name="Mead D."/>
            <person name="Buti M."/>
            <person name="Cavallini A."/>
            <person name="Hytonen T."/>
            <person name="Andres J."/>
            <person name="Pham M."/>
            <person name="Weisz D."/>
            <person name="Mascagni F."/>
            <person name="Usai G."/>
            <person name="Natali L."/>
            <person name="Bassil N."/>
            <person name="Fernandez G.E."/>
            <person name="Lomsadze A."/>
            <person name="Armour M."/>
            <person name="Olukolu B."/>
            <person name="Poorten T."/>
            <person name="Britton C."/>
            <person name="Davik J."/>
            <person name="Ashrafi H."/>
            <person name="Aiden E.L."/>
            <person name="Borodovsky M."/>
            <person name="Worthington M."/>
        </authorList>
    </citation>
    <scope>NUCLEOTIDE SEQUENCE [LARGE SCALE GENOMIC DNA]</scope>
    <source>
        <strain evidence="15">PI 553951</strain>
    </source>
</reference>
<evidence type="ECO:0000256" key="3">
    <source>
        <dbReference type="ARBA" id="ARBA00012483"/>
    </source>
</evidence>
<keyword evidence="10 13" id="KW-1133">Transmembrane helix</keyword>
<dbReference type="PANTHER" id="PTHR47355">
    <property type="entry name" value="E3 UBIQUITIN-PROTEIN LIGASE SPL2"/>
    <property type="match status" value="1"/>
</dbReference>
<keyword evidence="9" id="KW-0862">Zinc</keyword>
<gene>
    <name evidence="15" type="ORF">M0R45_032147</name>
</gene>
<keyword evidence="4" id="KW-0808">Transferase</keyword>
<keyword evidence="6" id="KW-0479">Metal-binding</keyword>
<evidence type="ECO:0000313" key="15">
    <source>
        <dbReference type="EMBL" id="KAK9923747.1"/>
    </source>
</evidence>
<evidence type="ECO:0000313" key="16">
    <source>
        <dbReference type="Proteomes" id="UP001457282"/>
    </source>
</evidence>
<evidence type="ECO:0000256" key="9">
    <source>
        <dbReference type="ARBA" id="ARBA00022833"/>
    </source>
</evidence>
<comment type="caution">
    <text evidence="15">The sequence shown here is derived from an EMBL/GenBank/DDBJ whole genome shotgun (WGS) entry which is preliminary data.</text>
</comment>
<dbReference type="PROSITE" id="PS50089">
    <property type="entry name" value="ZF_RING_2"/>
    <property type="match status" value="1"/>
</dbReference>
<dbReference type="GO" id="GO:0016567">
    <property type="term" value="P:protein ubiquitination"/>
    <property type="evidence" value="ECO:0007669"/>
    <property type="project" value="InterPro"/>
</dbReference>
<organism evidence="15 16">
    <name type="scientific">Rubus argutus</name>
    <name type="common">Southern blackberry</name>
    <dbReference type="NCBI Taxonomy" id="59490"/>
    <lineage>
        <taxon>Eukaryota</taxon>
        <taxon>Viridiplantae</taxon>
        <taxon>Streptophyta</taxon>
        <taxon>Embryophyta</taxon>
        <taxon>Tracheophyta</taxon>
        <taxon>Spermatophyta</taxon>
        <taxon>Magnoliopsida</taxon>
        <taxon>eudicotyledons</taxon>
        <taxon>Gunneridae</taxon>
        <taxon>Pentapetalae</taxon>
        <taxon>rosids</taxon>
        <taxon>fabids</taxon>
        <taxon>Rosales</taxon>
        <taxon>Rosaceae</taxon>
        <taxon>Rosoideae</taxon>
        <taxon>Rosoideae incertae sedis</taxon>
        <taxon>Rubus</taxon>
    </lineage>
</organism>
<evidence type="ECO:0000256" key="7">
    <source>
        <dbReference type="ARBA" id="ARBA00022771"/>
    </source>
</evidence>
<keyword evidence="16" id="KW-1185">Reference proteome</keyword>
<feature type="transmembrane region" description="Helical" evidence="13">
    <location>
        <begin position="273"/>
        <end position="292"/>
    </location>
</feature>
<dbReference type="GO" id="GO:0008270">
    <property type="term" value="F:zinc ion binding"/>
    <property type="evidence" value="ECO:0007669"/>
    <property type="project" value="UniProtKB-KW"/>
</dbReference>
<evidence type="ECO:0000256" key="10">
    <source>
        <dbReference type="ARBA" id="ARBA00022989"/>
    </source>
</evidence>
<keyword evidence="5 13" id="KW-0812">Transmembrane</keyword>
<dbReference type="GO" id="GO:0061630">
    <property type="term" value="F:ubiquitin protein ligase activity"/>
    <property type="evidence" value="ECO:0007669"/>
    <property type="project" value="UniProtKB-EC"/>
</dbReference>
<dbReference type="InterPro" id="IPR001841">
    <property type="entry name" value="Znf_RING"/>
</dbReference>
<evidence type="ECO:0000259" key="14">
    <source>
        <dbReference type="PROSITE" id="PS50089"/>
    </source>
</evidence>